<dbReference type="Proteomes" id="UP000092461">
    <property type="component" value="Unassembled WGS sequence"/>
</dbReference>
<dbReference type="EMBL" id="AJWK01019037">
    <property type="status" value="NOT_ANNOTATED_CDS"/>
    <property type="molecule type" value="Genomic_DNA"/>
</dbReference>
<keyword evidence="2" id="KW-1185">Reference proteome</keyword>
<reference evidence="1" key="1">
    <citation type="submission" date="2020-05" db="UniProtKB">
        <authorList>
            <consortium name="EnsemblMetazoa"/>
        </authorList>
    </citation>
    <scope>IDENTIFICATION</scope>
    <source>
        <strain evidence="1">Jacobina</strain>
    </source>
</reference>
<evidence type="ECO:0000313" key="2">
    <source>
        <dbReference type="Proteomes" id="UP000092461"/>
    </source>
</evidence>
<protein>
    <submittedName>
        <fullName evidence="1">Uncharacterized protein</fullName>
    </submittedName>
</protein>
<dbReference type="AlphaFoldDB" id="A0A1B0CMQ2"/>
<organism evidence="1 2">
    <name type="scientific">Lutzomyia longipalpis</name>
    <name type="common">Sand fly</name>
    <dbReference type="NCBI Taxonomy" id="7200"/>
    <lineage>
        <taxon>Eukaryota</taxon>
        <taxon>Metazoa</taxon>
        <taxon>Ecdysozoa</taxon>
        <taxon>Arthropoda</taxon>
        <taxon>Hexapoda</taxon>
        <taxon>Insecta</taxon>
        <taxon>Pterygota</taxon>
        <taxon>Neoptera</taxon>
        <taxon>Endopterygota</taxon>
        <taxon>Diptera</taxon>
        <taxon>Nematocera</taxon>
        <taxon>Psychodoidea</taxon>
        <taxon>Psychodidae</taxon>
        <taxon>Lutzomyia</taxon>
        <taxon>Lutzomyia</taxon>
    </lineage>
</organism>
<dbReference type="EMBL" id="AJWK01019036">
    <property type="status" value="NOT_ANNOTATED_CDS"/>
    <property type="molecule type" value="Genomic_DNA"/>
</dbReference>
<name>A0A1B0CMQ2_LUTLO</name>
<sequence length="127" mass="14599">MRGVDEMMCGILDKVYTFSPIQLTISHAACPHAGGVGDDRMKNLQFLCTMCRSTVAWVFLARMPTAHPLPQPPATPWRPYGAFDYLLITHMYVMFQEKELFCPFEGILKERSKRLCELNERHFVGED</sequence>
<proteinExistence type="predicted"/>
<evidence type="ECO:0000313" key="1">
    <source>
        <dbReference type="EnsemblMetazoa" id="LLOJ005940-PA"/>
    </source>
</evidence>
<dbReference type="EnsemblMetazoa" id="LLOJ005940-RA">
    <property type="protein sequence ID" value="LLOJ005940-PA"/>
    <property type="gene ID" value="LLOJ005940"/>
</dbReference>
<dbReference type="VEuPathDB" id="VectorBase:LLOJ005940"/>
<accession>A0A1B0CMQ2</accession>